<dbReference type="AlphaFoldDB" id="A0AA86NKN2"/>
<dbReference type="EMBL" id="CATOUU010000237">
    <property type="protein sequence ID" value="CAI9921877.1"/>
    <property type="molecule type" value="Genomic_DNA"/>
</dbReference>
<organism evidence="1">
    <name type="scientific">Hexamita inflata</name>
    <dbReference type="NCBI Taxonomy" id="28002"/>
    <lineage>
        <taxon>Eukaryota</taxon>
        <taxon>Metamonada</taxon>
        <taxon>Diplomonadida</taxon>
        <taxon>Hexamitidae</taxon>
        <taxon>Hexamitinae</taxon>
        <taxon>Hexamita</taxon>
    </lineage>
</organism>
<evidence type="ECO:0000313" key="1">
    <source>
        <dbReference type="EMBL" id="CAI9921877.1"/>
    </source>
</evidence>
<name>A0AA86NKN2_9EUKA</name>
<dbReference type="SUPFAM" id="SSF82185">
    <property type="entry name" value="Histone H3 K4-specific methyltransferase SET7/9 N-terminal domain"/>
    <property type="match status" value="1"/>
</dbReference>
<dbReference type="EMBL" id="CAXDID020000481">
    <property type="protein sequence ID" value="CAL6095948.1"/>
    <property type="molecule type" value="Genomic_DNA"/>
</dbReference>
<comment type="caution">
    <text evidence="1">The sequence shown here is derived from an EMBL/GenBank/DDBJ whole genome shotgun (WGS) entry which is preliminary data.</text>
</comment>
<reference evidence="2 3" key="2">
    <citation type="submission" date="2024-07" db="EMBL/GenBank/DDBJ databases">
        <authorList>
            <person name="Akdeniz Z."/>
        </authorList>
    </citation>
    <scope>NUCLEOTIDE SEQUENCE [LARGE SCALE GENOMIC DNA]</scope>
</reference>
<keyword evidence="3" id="KW-1185">Reference proteome</keyword>
<protein>
    <submittedName>
        <fullName evidence="2">Hypothetical_protein</fullName>
    </submittedName>
</protein>
<dbReference type="Gene3D" id="2.20.110.10">
    <property type="entry name" value="Histone H3 K4-specific methyltransferase SET7/9 N-terminal domain"/>
    <property type="match status" value="1"/>
</dbReference>
<gene>
    <name evidence="2" type="ORF">HINF_LOCUS68194</name>
    <name evidence="1" type="ORF">HINF_LOCUS9522</name>
</gene>
<accession>A0AA86NKN2</accession>
<evidence type="ECO:0000313" key="2">
    <source>
        <dbReference type="EMBL" id="CAL6095948.1"/>
    </source>
</evidence>
<evidence type="ECO:0000313" key="3">
    <source>
        <dbReference type="Proteomes" id="UP001642409"/>
    </source>
</evidence>
<reference evidence="1" key="1">
    <citation type="submission" date="2023-06" db="EMBL/GenBank/DDBJ databases">
        <authorList>
            <person name="Kurt Z."/>
        </authorList>
    </citation>
    <scope>NUCLEOTIDE SEQUENCE</scope>
</reference>
<sequence length="747" mass="86583">MNQKQFKQLYHGDSRVFICSQFVNNIPNGISTIIYQNGLVMKGKYKNGVKVGKHIGIVGSVEIESDYQNGLLSGAQLIRYGNRTQAVRIIDSVQMVQYESDDSLTNCQQVDDILEYYEPYQDFFLMLPYSLKRFKKSILKQIQNQQQTLYTDEQTNTLNEHSKMQLQTYKLRLNTVQSEKHIFYQTLHAYPVNQLYSKELTVIHYPNGVTYYGQTCFGRRWGIGVQLQFGQLMCSGMFRNDRLVQKVVYDTDKGYNDNKIYKNAYGKVIDFFQTQNDSTTYQTGVLKLYANAEIKEYTLQEQKYEQNNDGDDQLDESAEEIDEPDLKLVKGLIHHNYEDLQLNFKQTQEQILKKNSEHYKSLFNQQSNVTKCSFNLISNCQVTPIQHFSTMNVLVNQYNIDQFKVISNLRYEFADTPITLNDFVLQQAIHQNYMLSHPLYNYDFQKSAPFKRLLNLVLNSSLKYSQLVFQGLNGIIQIIDPTGVKVIQQQKPSLQLPVIGYTEQFHDPSERLQLLKYDQLINLISEKVIMNEQTMIKFGALNKYLLKLGELQVTKFNSLTTGMVRQTFEKNVVKTECVDQNGLSNFYASVKIQQSLKQLFQNKGQNTIAQQSFLFHFQHTNQDILNANFELTDNFGHIKLSQIDGIIFGSKTFQGNTFKLKIEIKEYNSTETMILDELDPVYLIINQLMRLKLGLCGLCNNYKICNNFQVSQTVERNGVVQKCFSRAILAEFLKVISRGDELGVKMK</sequence>
<proteinExistence type="predicted"/>
<dbReference type="Proteomes" id="UP001642409">
    <property type="component" value="Unassembled WGS sequence"/>
</dbReference>